<evidence type="ECO:0000313" key="2">
    <source>
        <dbReference type="EMBL" id="MCU4971431.1"/>
    </source>
</evidence>
<sequence>MSRSSSSRSKYRYRYRAQTEPLAAIVAVAMLVVGIGIYAVALHGVLPGTSDRATADQTIDRVWDDVQQDGVFHAHDGADDLDDLVTGESLPAGATVSVRVTAIDEGEEQSVADAAFPSGYPDETTAGDVSELERYVTDEGVPADASVATRSIPVAVVSEAEIRSGTLRVAVW</sequence>
<evidence type="ECO:0008006" key="4">
    <source>
        <dbReference type="Google" id="ProtNLM"/>
    </source>
</evidence>
<reference evidence="2 3" key="1">
    <citation type="submission" date="2022-09" db="EMBL/GenBank/DDBJ databases">
        <title>Enrichment on poylsaccharides allowed isolation of novel metabolic and taxonomic groups of Haloarchaea.</title>
        <authorList>
            <person name="Sorokin D.Y."/>
            <person name="Elcheninov A.G."/>
            <person name="Khizhniak T.V."/>
            <person name="Kolganova T.V."/>
            <person name="Kublanov I.V."/>
        </authorList>
    </citation>
    <scope>NUCLEOTIDE SEQUENCE [LARGE SCALE GENOMIC DNA]</scope>
    <source>
        <strain evidence="2 3">AArc-m2/3/4</strain>
    </source>
</reference>
<keyword evidence="1" id="KW-1133">Transmembrane helix</keyword>
<dbReference type="Proteomes" id="UP001320972">
    <property type="component" value="Unassembled WGS sequence"/>
</dbReference>
<protein>
    <recommendedName>
        <fullName evidence="4">Archaeal Type IV pilin N-terminal domain-containing protein</fullName>
    </recommendedName>
</protein>
<dbReference type="EMBL" id="JAOPKB010000001">
    <property type="protein sequence ID" value="MCU4971431.1"/>
    <property type="molecule type" value="Genomic_DNA"/>
</dbReference>
<evidence type="ECO:0000313" key="3">
    <source>
        <dbReference type="Proteomes" id="UP001320972"/>
    </source>
</evidence>
<keyword evidence="1" id="KW-0812">Transmembrane</keyword>
<accession>A0ABT2Q930</accession>
<gene>
    <name evidence="2" type="ORF">OB955_01580</name>
</gene>
<feature type="transmembrane region" description="Helical" evidence="1">
    <location>
        <begin position="21"/>
        <end position="46"/>
    </location>
</feature>
<name>A0ABT2Q930_9EURY</name>
<dbReference type="InterPro" id="IPR055709">
    <property type="entry name" value="DUF7285"/>
</dbReference>
<dbReference type="Pfam" id="PF23956">
    <property type="entry name" value="DUF7285"/>
    <property type="match status" value="1"/>
</dbReference>
<keyword evidence="1" id="KW-0472">Membrane</keyword>
<keyword evidence="3" id="KW-1185">Reference proteome</keyword>
<dbReference type="RefSeq" id="WP_338006795.1">
    <property type="nucleotide sequence ID" value="NZ_JAOPKB010000001.1"/>
</dbReference>
<proteinExistence type="predicted"/>
<organism evidence="2 3">
    <name type="scientific">Natronoglomus mannanivorans</name>
    <dbReference type="NCBI Taxonomy" id="2979990"/>
    <lineage>
        <taxon>Archaea</taxon>
        <taxon>Methanobacteriati</taxon>
        <taxon>Methanobacteriota</taxon>
        <taxon>Stenosarchaea group</taxon>
        <taxon>Halobacteria</taxon>
        <taxon>Halobacteriales</taxon>
        <taxon>Natrialbaceae</taxon>
        <taxon>Natronoglomus</taxon>
    </lineage>
</organism>
<comment type="caution">
    <text evidence="2">The sequence shown here is derived from an EMBL/GenBank/DDBJ whole genome shotgun (WGS) entry which is preliminary data.</text>
</comment>
<evidence type="ECO:0000256" key="1">
    <source>
        <dbReference type="SAM" id="Phobius"/>
    </source>
</evidence>